<dbReference type="AlphaFoldDB" id="F3QSU4"/>
<accession>F3QSU4</accession>
<comment type="caution">
    <text evidence="1">The sequence shown here is derived from an EMBL/GenBank/DDBJ whole genome shotgun (WGS) entry which is preliminary data.</text>
</comment>
<evidence type="ECO:0000313" key="2">
    <source>
        <dbReference type="Proteomes" id="UP000005546"/>
    </source>
</evidence>
<keyword evidence="2" id="KW-1185">Reference proteome</keyword>
<dbReference type="STRING" id="762982.HMPREF9442_01259"/>
<proteinExistence type="predicted"/>
<name>F3QSU4_9BACT</name>
<dbReference type="HOGENOM" id="CLU_3255361_0_0_10"/>
<sequence length="42" mass="4845">MRSQSGDQSDNKIQDEFKDIYWILIQEHPELTARGFVGVVHG</sequence>
<evidence type="ECO:0000313" key="1">
    <source>
        <dbReference type="EMBL" id="EGG55090.1"/>
    </source>
</evidence>
<dbReference type="Proteomes" id="UP000005546">
    <property type="component" value="Unassembled WGS sequence"/>
</dbReference>
<organism evidence="1 2">
    <name type="scientific">Paraprevotella xylaniphila YIT 11841</name>
    <dbReference type="NCBI Taxonomy" id="762982"/>
    <lineage>
        <taxon>Bacteria</taxon>
        <taxon>Pseudomonadati</taxon>
        <taxon>Bacteroidota</taxon>
        <taxon>Bacteroidia</taxon>
        <taxon>Bacteroidales</taxon>
        <taxon>Prevotellaceae</taxon>
        <taxon>Paraprevotella</taxon>
    </lineage>
</organism>
<protein>
    <submittedName>
        <fullName evidence="1">Uncharacterized protein</fullName>
    </submittedName>
</protein>
<reference evidence="1 2" key="1">
    <citation type="submission" date="2011-02" db="EMBL/GenBank/DDBJ databases">
        <authorList>
            <person name="Weinstock G."/>
            <person name="Sodergren E."/>
            <person name="Clifton S."/>
            <person name="Fulton L."/>
            <person name="Fulton B."/>
            <person name="Courtney L."/>
            <person name="Fronick C."/>
            <person name="Harrison M."/>
            <person name="Strong C."/>
            <person name="Farmer C."/>
            <person name="Delahaunty K."/>
            <person name="Markovic C."/>
            <person name="Hall O."/>
            <person name="Minx P."/>
            <person name="Tomlinson C."/>
            <person name="Mitreva M."/>
            <person name="Hou S."/>
            <person name="Chen J."/>
            <person name="Wollam A."/>
            <person name="Pepin K.H."/>
            <person name="Johnson M."/>
            <person name="Bhonagiri V."/>
            <person name="Zhang X."/>
            <person name="Suruliraj S."/>
            <person name="Warren W."/>
            <person name="Chinwalla A."/>
            <person name="Mardis E.R."/>
            <person name="Wilson R.K."/>
        </authorList>
    </citation>
    <scope>NUCLEOTIDE SEQUENCE [LARGE SCALE GENOMIC DNA]</scope>
    <source>
        <strain evidence="1 2">YIT 11841</strain>
    </source>
</reference>
<gene>
    <name evidence="1" type="ORF">HMPREF9442_01259</name>
</gene>
<dbReference type="EMBL" id="AFBR01000033">
    <property type="protein sequence ID" value="EGG55090.1"/>
    <property type="molecule type" value="Genomic_DNA"/>
</dbReference>